<keyword evidence="3" id="KW-1185">Reference proteome</keyword>
<dbReference type="PANTHER" id="PTHR12526">
    <property type="entry name" value="GLYCOSYLTRANSFERASE"/>
    <property type="match status" value="1"/>
</dbReference>
<dbReference type="Proteomes" id="UP000306416">
    <property type="component" value="Unassembled WGS sequence"/>
</dbReference>
<feature type="domain" description="Glycosyl transferase family 1" evidence="1">
    <location>
        <begin position="291"/>
        <end position="351"/>
    </location>
</feature>
<sequence length="378" mass="43487">MAQVGLPEETMQWKLPLTALFAPIERAVSSRWPIQVLFVVRGDPLDAPSSRYRVFQYLQDFDRNDISYRVVKPPRRKKIHCHLWIPWFWRTFFWGLRSRSIFVQKDIFWLPLWSFFKRLGKRVLYDFDDAVFTEQPGQVYNLPLERRPGWETVREMVRLSDVTMVANDYLAGFARPHGANVMVVPMVLDLESYPVKTHGHAAKVVIGWIGSPQTSVFLELVQVALERVGERLGERVEIRIVTNGEVSLPRVPHTRMRWEAAREMSDLLSFDIGIVPLPETPFTLGKSSFKLLQFMGCGLPVVCSRVGFNAEAVNDGVNGFLAEDNEEWCEKLLLLVTNEEMRRAMGAQARRTVEERYSLQSLAPVVRQVVMPVDARPA</sequence>
<name>A0A4S1CFM2_9BACT</name>
<comment type="caution">
    <text evidence="2">The sequence shown here is derived from an EMBL/GenBank/DDBJ whole genome shotgun (WGS) entry which is preliminary data.</text>
</comment>
<evidence type="ECO:0000313" key="2">
    <source>
        <dbReference type="EMBL" id="TGU72345.1"/>
    </source>
</evidence>
<accession>A0A4S1CFM2</accession>
<dbReference type="InterPro" id="IPR001296">
    <property type="entry name" value="Glyco_trans_1"/>
</dbReference>
<proteinExistence type="predicted"/>
<gene>
    <name evidence="2" type="ORF">E4633_08505</name>
</gene>
<reference evidence="2 3" key="1">
    <citation type="submission" date="2019-04" db="EMBL/GenBank/DDBJ databases">
        <title>Geobacter oryzae sp. nov., ferric-reducing bacteria isolated from paddy soil.</title>
        <authorList>
            <person name="Xu Z."/>
            <person name="Masuda Y."/>
            <person name="Itoh H."/>
            <person name="Senoo K."/>
        </authorList>
    </citation>
    <scope>NUCLEOTIDE SEQUENCE [LARGE SCALE GENOMIC DNA]</scope>
    <source>
        <strain evidence="2 3">Red111</strain>
    </source>
</reference>
<evidence type="ECO:0000259" key="1">
    <source>
        <dbReference type="Pfam" id="PF00534"/>
    </source>
</evidence>
<dbReference type="Pfam" id="PF00534">
    <property type="entry name" value="Glycos_transf_1"/>
    <property type="match status" value="1"/>
</dbReference>
<dbReference type="GO" id="GO:0016757">
    <property type="term" value="F:glycosyltransferase activity"/>
    <property type="evidence" value="ECO:0007669"/>
    <property type="project" value="InterPro"/>
</dbReference>
<dbReference type="EMBL" id="SRSC01000002">
    <property type="protein sequence ID" value="TGU72345.1"/>
    <property type="molecule type" value="Genomic_DNA"/>
</dbReference>
<evidence type="ECO:0000313" key="3">
    <source>
        <dbReference type="Proteomes" id="UP000306416"/>
    </source>
</evidence>
<dbReference type="SUPFAM" id="SSF53756">
    <property type="entry name" value="UDP-Glycosyltransferase/glycogen phosphorylase"/>
    <property type="match status" value="1"/>
</dbReference>
<organism evidence="2 3">
    <name type="scientific">Geomonas terrae</name>
    <dbReference type="NCBI Taxonomy" id="2562681"/>
    <lineage>
        <taxon>Bacteria</taxon>
        <taxon>Pseudomonadati</taxon>
        <taxon>Thermodesulfobacteriota</taxon>
        <taxon>Desulfuromonadia</taxon>
        <taxon>Geobacterales</taxon>
        <taxon>Geobacteraceae</taxon>
        <taxon>Geomonas</taxon>
    </lineage>
</organism>
<protein>
    <submittedName>
        <fullName evidence="2">Glycosyltransferase</fullName>
    </submittedName>
</protein>
<dbReference type="Gene3D" id="3.40.50.2000">
    <property type="entry name" value="Glycogen Phosphorylase B"/>
    <property type="match status" value="1"/>
</dbReference>
<dbReference type="AlphaFoldDB" id="A0A4S1CFM2"/>
<keyword evidence="2" id="KW-0808">Transferase</keyword>